<evidence type="ECO:0000256" key="9">
    <source>
        <dbReference type="RuleBase" id="RU363079"/>
    </source>
</evidence>
<keyword evidence="12" id="KW-1185">Reference proteome</keyword>
<dbReference type="InParanoid" id="A0A804KUV1"/>
<dbReference type="EnsemblPlants" id="Ma10_t10870.1">
    <property type="protein sequence ID" value="Ma10_p10870.1"/>
    <property type="gene ID" value="Ma10_g10870"/>
</dbReference>
<reference evidence="11" key="2">
    <citation type="submission" date="2021-05" db="UniProtKB">
        <authorList>
            <consortium name="EnsemblPlants"/>
        </authorList>
    </citation>
    <scope>IDENTIFICATION</scope>
    <source>
        <strain evidence="11">subsp. malaccensis</strain>
    </source>
</reference>
<evidence type="ECO:0000256" key="3">
    <source>
        <dbReference type="ARBA" id="ARBA00005227"/>
    </source>
</evidence>
<evidence type="ECO:0000256" key="5">
    <source>
        <dbReference type="ARBA" id="ARBA00022729"/>
    </source>
</evidence>
<evidence type="ECO:0000313" key="10">
    <source>
        <dbReference type="EMBL" id="CAG1853165.1"/>
    </source>
</evidence>
<dbReference type="PANTHER" id="PTHR10766">
    <property type="entry name" value="TRANSMEMBRANE 9 SUPERFAMILY PROTEIN"/>
    <property type="match status" value="1"/>
</dbReference>
<reference evidence="10" key="1">
    <citation type="submission" date="2021-03" db="EMBL/GenBank/DDBJ databases">
        <authorList>
            <consortium name="Genoscope - CEA"/>
            <person name="William W."/>
        </authorList>
    </citation>
    <scope>NUCLEOTIDE SEQUENCE</scope>
    <source>
        <strain evidence="10">Doubled-haploid Pahang</strain>
    </source>
</reference>
<dbReference type="PANTHER" id="PTHR10766:SF41">
    <property type="entry name" value="TRANSMEMBRANE 9 SUPERFAMILY MEMBER 3"/>
    <property type="match status" value="1"/>
</dbReference>
<keyword evidence="8 9" id="KW-0472">Membrane</keyword>
<dbReference type="Pfam" id="PF02990">
    <property type="entry name" value="EMP70"/>
    <property type="match status" value="1"/>
</dbReference>
<keyword evidence="6" id="KW-0967">Endosome</keyword>
<keyword evidence="7 9" id="KW-1133">Transmembrane helix</keyword>
<evidence type="ECO:0000256" key="8">
    <source>
        <dbReference type="ARBA" id="ARBA00023136"/>
    </source>
</evidence>
<organism evidence="11 12">
    <name type="scientific">Musa acuminata subsp. malaccensis</name>
    <name type="common">Wild banana</name>
    <name type="synonym">Musa malaccensis</name>
    <dbReference type="NCBI Taxonomy" id="214687"/>
    <lineage>
        <taxon>Eukaryota</taxon>
        <taxon>Viridiplantae</taxon>
        <taxon>Streptophyta</taxon>
        <taxon>Embryophyta</taxon>
        <taxon>Tracheophyta</taxon>
        <taxon>Spermatophyta</taxon>
        <taxon>Magnoliopsida</taxon>
        <taxon>Liliopsida</taxon>
        <taxon>Zingiberales</taxon>
        <taxon>Musaceae</taxon>
        <taxon>Musa</taxon>
    </lineage>
</organism>
<protein>
    <recommendedName>
        <fullName evidence="9">Transmembrane 9 superfamily member</fullName>
    </recommendedName>
</protein>
<dbReference type="GO" id="GO:0000139">
    <property type="term" value="C:Golgi membrane"/>
    <property type="evidence" value="ECO:0007669"/>
    <property type="project" value="UniProtKB-SubCell"/>
</dbReference>
<keyword evidence="5" id="KW-0732">Signal</keyword>
<evidence type="ECO:0000256" key="4">
    <source>
        <dbReference type="ARBA" id="ARBA00022692"/>
    </source>
</evidence>
<sequence>MCFGTGFMLNTVAIFFGLLAAIPFGTILTVFVSWAFISLPLALLSTAFGRNWNGFQNNPCSIKTIPRTIPENWYVMPYIVSHMWDFSLFAVSSLRCILSSHHSGFTRCTMFMALCYYFS</sequence>
<comment type="similarity">
    <text evidence="3 9">Belongs to the nonaspanin (TM9SF) (TC 9.A.2) family.</text>
</comment>
<proteinExistence type="inferred from homology"/>
<gene>
    <name evidence="10" type="ORF">GSMUA_313910.1</name>
</gene>
<evidence type="ECO:0000313" key="11">
    <source>
        <dbReference type="EnsemblPlants" id="Ma10_p10870.1"/>
    </source>
</evidence>
<dbReference type="Proteomes" id="UP000012960">
    <property type="component" value="Unplaced"/>
</dbReference>
<dbReference type="Gramene" id="Ma10_t10870.1">
    <property type="protein sequence ID" value="Ma10_p10870.1"/>
    <property type="gene ID" value="Ma10_g10870"/>
</dbReference>
<evidence type="ECO:0000256" key="1">
    <source>
        <dbReference type="ARBA" id="ARBA00004337"/>
    </source>
</evidence>
<comment type="caution">
    <text evidence="9">Lacks conserved residue(s) required for the propagation of feature annotation.</text>
</comment>
<accession>A0A804KUV1</accession>
<dbReference type="GO" id="GO:0010008">
    <property type="term" value="C:endosome membrane"/>
    <property type="evidence" value="ECO:0007669"/>
    <property type="project" value="UniProtKB-SubCell"/>
</dbReference>
<evidence type="ECO:0000256" key="2">
    <source>
        <dbReference type="ARBA" id="ARBA00004653"/>
    </source>
</evidence>
<evidence type="ECO:0000256" key="7">
    <source>
        <dbReference type="ARBA" id="ARBA00022989"/>
    </source>
</evidence>
<dbReference type="InterPro" id="IPR004240">
    <property type="entry name" value="EMP70"/>
</dbReference>
<dbReference type="AlphaFoldDB" id="A0A804KUV1"/>
<keyword evidence="4 9" id="KW-0812">Transmembrane</keyword>
<evidence type="ECO:0000313" key="12">
    <source>
        <dbReference type="Proteomes" id="UP000012960"/>
    </source>
</evidence>
<comment type="subcellular location">
    <subcellularLocation>
        <location evidence="1">Endosome membrane</location>
        <topology evidence="1">Multi-pass membrane protein</topology>
    </subcellularLocation>
    <subcellularLocation>
        <location evidence="2">Golgi apparatus membrane</location>
        <topology evidence="2">Multi-pass membrane protein</topology>
    </subcellularLocation>
</comment>
<dbReference type="EMBL" id="HG996476">
    <property type="protein sequence ID" value="CAG1853165.1"/>
    <property type="molecule type" value="Genomic_DNA"/>
</dbReference>
<feature type="transmembrane region" description="Helical" evidence="9">
    <location>
        <begin position="12"/>
        <end position="37"/>
    </location>
</feature>
<name>A0A804KUV1_MUSAM</name>
<evidence type="ECO:0000256" key="6">
    <source>
        <dbReference type="ARBA" id="ARBA00022753"/>
    </source>
</evidence>